<name>A0A1Z4UZM7_9CYAN</name>
<dbReference type="AlphaFoldDB" id="A0A1Z4UZM7"/>
<reference evidence="2 3" key="1">
    <citation type="submission" date="2017-06" db="EMBL/GenBank/DDBJ databases">
        <title>Genome sequencing of cyanobaciteial culture collection at National Institute for Environmental Studies (NIES).</title>
        <authorList>
            <person name="Hirose Y."/>
            <person name="Shimura Y."/>
            <person name="Fujisawa T."/>
            <person name="Nakamura Y."/>
            <person name="Kawachi M."/>
        </authorList>
    </citation>
    <scope>NUCLEOTIDE SEQUENCE [LARGE SCALE GENOMIC DNA]</scope>
    <source>
        <strain evidence="2 3">NIES-806</strain>
    </source>
</reference>
<dbReference type="EMBL" id="AP018316">
    <property type="protein sequence ID" value="BAZ84696.1"/>
    <property type="molecule type" value="Genomic_DNA"/>
</dbReference>
<evidence type="ECO:0000313" key="2">
    <source>
        <dbReference type="EMBL" id="BAZ84696.1"/>
    </source>
</evidence>
<organism evidence="2 3">
    <name type="scientific">Dolichospermum compactum NIES-806</name>
    <dbReference type="NCBI Taxonomy" id="1973481"/>
    <lineage>
        <taxon>Bacteria</taxon>
        <taxon>Bacillati</taxon>
        <taxon>Cyanobacteriota</taxon>
        <taxon>Cyanophyceae</taxon>
        <taxon>Nostocales</taxon>
        <taxon>Aphanizomenonaceae</taxon>
        <taxon>Dolichospermum</taxon>
        <taxon>Dolichospermum compactum</taxon>
    </lineage>
</organism>
<sequence>MNIMKPIKDSQSNSVDQDIEEFLNQLEDTMPDHVISDISNSTNKESSENTHTFDLAAWEDAIADIEQYLEQKNK</sequence>
<proteinExistence type="predicted"/>
<gene>
    <name evidence="2" type="ORF">NIES806_08880</name>
</gene>
<evidence type="ECO:0000256" key="1">
    <source>
        <dbReference type="SAM" id="MobiDB-lite"/>
    </source>
</evidence>
<protein>
    <submittedName>
        <fullName evidence="2">Uncharacterized protein</fullName>
    </submittedName>
</protein>
<feature type="region of interest" description="Disordered" evidence="1">
    <location>
        <begin position="27"/>
        <end position="50"/>
    </location>
</feature>
<dbReference type="Proteomes" id="UP000218702">
    <property type="component" value="Chromosome"/>
</dbReference>
<dbReference type="KEGG" id="dcm:NIES806_08880"/>
<accession>A0A1Z4UZM7</accession>
<dbReference type="RefSeq" id="WP_231939974.1">
    <property type="nucleotide sequence ID" value="NZ_AP018316.1"/>
</dbReference>
<evidence type="ECO:0000313" key="3">
    <source>
        <dbReference type="Proteomes" id="UP000218702"/>
    </source>
</evidence>
<keyword evidence="3" id="KW-1185">Reference proteome</keyword>